<reference evidence="1" key="2">
    <citation type="submission" date="2025-09" db="UniProtKB">
        <authorList>
            <consortium name="Ensembl"/>
        </authorList>
    </citation>
    <scope>IDENTIFICATION</scope>
</reference>
<protein>
    <submittedName>
        <fullName evidence="1">Uncharacterized protein</fullName>
    </submittedName>
</protein>
<keyword evidence="2" id="KW-1185">Reference proteome</keyword>
<dbReference type="AlphaFoldDB" id="A0A8B9DZW8"/>
<sequence>MPDLGGVPPSVAVRSKFTSLCCSRSSCLCRMSSGYFAPPFPVPRAREKCELDPRL</sequence>
<evidence type="ECO:0000313" key="1">
    <source>
        <dbReference type="Ensembl" id="ENSACDP00005012953.1"/>
    </source>
</evidence>
<dbReference type="Ensembl" id="ENSACDT00005015614.1">
    <property type="protein sequence ID" value="ENSACDP00005012953.1"/>
    <property type="gene ID" value="ENSACDG00005009532.1"/>
</dbReference>
<accession>A0A8B9DZW8</accession>
<proteinExistence type="predicted"/>
<name>A0A8B9DZW8_ANSCY</name>
<dbReference type="Proteomes" id="UP000694521">
    <property type="component" value="Unplaced"/>
</dbReference>
<reference evidence="1" key="1">
    <citation type="submission" date="2025-08" db="UniProtKB">
        <authorList>
            <consortium name="Ensembl"/>
        </authorList>
    </citation>
    <scope>IDENTIFICATION</scope>
</reference>
<evidence type="ECO:0000313" key="2">
    <source>
        <dbReference type="Proteomes" id="UP000694521"/>
    </source>
</evidence>
<organism evidence="1 2">
    <name type="scientific">Anser cygnoides</name>
    <name type="common">Swan goose</name>
    <dbReference type="NCBI Taxonomy" id="8845"/>
    <lineage>
        <taxon>Eukaryota</taxon>
        <taxon>Metazoa</taxon>
        <taxon>Chordata</taxon>
        <taxon>Craniata</taxon>
        <taxon>Vertebrata</taxon>
        <taxon>Euteleostomi</taxon>
        <taxon>Archelosauria</taxon>
        <taxon>Archosauria</taxon>
        <taxon>Dinosauria</taxon>
        <taxon>Saurischia</taxon>
        <taxon>Theropoda</taxon>
        <taxon>Coelurosauria</taxon>
        <taxon>Aves</taxon>
        <taxon>Neognathae</taxon>
        <taxon>Galloanserae</taxon>
        <taxon>Anseriformes</taxon>
        <taxon>Anatidae</taxon>
        <taxon>Anserinae</taxon>
        <taxon>Anser</taxon>
    </lineage>
</organism>